<evidence type="ECO:0000256" key="3">
    <source>
        <dbReference type="ARBA" id="ARBA00022692"/>
    </source>
</evidence>
<dbReference type="PANTHER" id="PTHR32322">
    <property type="entry name" value="INNER MEMBRANE TRANSPORTER"/>
    <property type="match status" value="1"/>
</dbReference>
<dbReference type="EMBL" id="JADHEC010000046">
    <property type="protein sequence ID" value="MBF2709839.1"/>
    <property type="molecule type" value="Genomic_DNA"/>
</dbReference>
<dbReference type="GO" id="GO:0016020">
    <property type="term" value="C:membrane"/>
    <property type="evidence" value="ECO:0007669"/>
    <property type="project" value="UniProtKB-SubCell"/>
</dbReference>
<reference evidence="8" key="1">
    <citation type="submission" date="2020-11" db="EMBL/GenBank/DDBJ databases">
        <title>Genome of Flavobacterium soyangense.</title>
        <authorList>
            <person name="Liu Q."/>
            <person name="Xin Y.-H."/>
        </authorList>
    </citation>
    <scope>NUCLEOTIDE SEQUENCE</scope>
    <source>
        <strain evidence="8">CGMCC 1.13493</strain>
    </source>
</reference>
<evidence type="ECO:0000313" key="8">
    <source>
        <dbReference type="EMBL" id="MBF2709839.1"/>
    </source>
</evidence>
<evidence type="ECO:0000256" key="2">
    <source>
        <dbReference type="ARBA" id="ARBA00007362"/>
    </source>
</evidence>
<keyword evidence="5 6" id="KW-0472">Membrane</keyword>
<dbReference type="InterPro" id="IPR000620">
    <property type="entry name" value="EamA_dom"/>
</dbReference>
<organism evidence="8 9">
    <name type="scientific">Flavobacterium soyangense</name>
    <dbReference type="NCBI Taxonomy" id="2023265"/>
    <lineage>
        <taxon>Bacteria</taxon>
        <taxon>Pseudomonadati</taxon>
        <taxon>Bacteroidota</taxon>
        <taxon>Flavobacteriia</taxon>
        <taxon>Flavobacteriales</taxon>
        <taxon>Flavobacteriaceae</taxon>
        <taxon>Flavobacterium</taxon>
    </lineage>
</organism>
<feature type="transmembrane region" description="Helical" evidence="6">
    <location>
        <begin position="96"/>
        <end position="116"/>
    </location>
</feature>
<evidence type="ECO:0000259" key="7">
    <source>
        <dbReference type="Pfam" id="PF00892"/>
    </source>
</evidence>
<accession>A0A930UEB1</accession>
<feature type="transmembrane region" description="Helical" evidence="6">
    <location>
        <begin position="215"/>
        <end position="236"/>
    </location>
</feature>
<feature type="domain" description="EamA" evidence="7">
    <location>
        <begin position="152"/>
        <end position="285"/>
    </location>
</feature>
<name>A0A930UEB1_9FLAO</name>
<feature type="transmembrane region" description="Helical" evidence="6">
    <location>
        <begin position="243"/>
        <end position="262"/>
    </location>
</feature>
<feature type="transmembrane region" description="Helical" evidence="6">
    <location>
        <begin position="7"/>
        <end position="25"/>
    </location>
</feature>
<feature type="domain" description="EamA" evidence="7">
    <location>
        <begin position="10"/>
        <end position="137"/>
    </location>
</feature>
<feature type="transmembrane region" description="Helical" evidence="6">
    <location>
        <begin position="268"/>
        <end position="286"/>
    </location>
</feature>
<gene>
    <name evidence="8" type="ORF">IR213_14770</name>
</gene>
<feature type="transmembrane region" description="Helical" evidence="6">
    <location>
        <begin position="123"/>
        <end position="142"/>
    </location>
</feature>
<dbReference type="InterPro" id="IPR037185">
    <property type="entry name" value="EmrE-like"/>
</dbReference>
<keyword evidence="3 6" id="KW-0812">Transmembrane</keyword>
<dbReference type="SUPFAM" id="SSF103481">
    <property type="entry name" value="Multidrug resistance efflux transporter EmrE"/>
    <property type="match status" value="2"/>
</dbReference>
<evidence type="ECO:0000256" key="6">
    <source>
        <dbReference type="SAM" id="Phobius"/>
    </source>
</evidence>
<sequence>MDSRRLKWVYLIALAFIWGSSFILIKKGLVGLSAMQLGSLRVIFAAIFLLFIGSKSLPKIPKEKWKYIALTSLFGTFIPAYLFAIAETEIDSSITAILNALTPLNTLILGAIFFGITFQKRQIWGVFIGLIGSVLLVLNGAINNPGHNYYYAILVIIATICYAVNVNLIKRFLSDLSPLSITTGNFMVLLLPAFSILFFSGFFEVVHIDKVQHSVLFIMILGVVGTGIANILFFKLIQMSSPVFATSVTYLIPIVAFFWGLLDNEMLTTVQFMGAFIILVGVYLSAKK</sequence>
<proteinExistence type="inferred from homology"/>
<keyword evidence="4 6" id="KW-1133">Transmembrane helix</keyword>
<dbReference type="RefSeq" id="WP_194313071.1">
    <property type="nucleotide sequence ID" value="NZ_JADHEC010000046.1"/>
</dbReference>
<evidence type="ECO:0000256" key="4">
    <source>
        <dbReference type="ARBA" id="ARBA00022989"/>
    </source>
</evidence>
<feature type="transmembrane region" description="Helical" evidence="6">
    <location>
        <begin position="65"/>
        <end position="84"/>
    </location>
</feature>
<dbReference type="Pfam" id="PF00892">
    <property type="entry name" value="EamA"/>
    <property type="match status" value="2"/>
</dbReference>
<protein>
    <submittedName>
        <fullName evidence="8">DMT family transporter</fullName>
    </submittedName>
</protein>
<feature type="transmembrane region" description="Helical" evidence="6">
    <location>
        <begin position="148"/>
        <end position="169"/>
    </location>
</feature>
<comment type="caution">
    <text evidence="8">The sequence shown here is derived from an EMBL/GenBank/DDBJ whole genome shotgun (WGS) entry which is preliminary data.</text>
</comment>
<dbReference type="InterPro" id="IPR050638">
    <property type="entry name" value="AA-Vitamin_Transporters"/>
</dbReference>
<evidence type="ECO:0000313" key="9">
    <source>
        <dbReference type="Proteomes" id="UP000646211"/>
    </source>
</evidence>
<evidence type="ECO:0000256" key="1">
    <source>
        <dbReference type="ARBA" id="ARBA00004141"/>
    </source>
</evidence>
<feature type="transmembrane region" description="Helical" evidence="6">
    <location>
        <begin position="181"/>
        <end position="203"/>
    </location>
</feature>
<evidence type="ECO:0000256" key="5">
    <source>
        <dbReference type="ARBA" id="ARBA00023136"/>
    </source>
</evidence>
<keyword evidence="9" id="KW-1185">Reference proteome</keyword>
<comment type="subcellular location">
    <subcellularLocation>
        <location evidence="1">Membrane</location>
        <topology evidence="1">Multi-pass membrane protein</topology>
    </subcellularLocation>
</comment>
<comment type="similarity">
    <text evidence="2">Belongs to the EamA transporter family.</text>
</comment>
<dbReference type="PANTHER" id="PTHR32322:SF2">
    <property type="entry name" value="EAMA DOMAIN-CONTAINING PROTEIN"/>
    <property type="match status" value="1"/>
</dbReference>
<dbReference type="AlphaFoldDB" id="A0A930UEB1"/>
<feature type="transmembrane region" description="Helical" evidence="6">
    <location>
        <begin position="31"/>
        <end position="53"/>
    </location>
</feature>
<dbReference type="Proteomes" id="UP000646211">
    <property type="component" value="Unassembled WGS sequence"/>
</dbReference>